<keyword evidence="6 11" id="KW-0812">Transmembrane</keyword>
<dbReference type="GO" id="GO:0005886">
    <property type="term" value="C:plasma membrane"/>
    <property type="evidence" value="ECO:0007669"/>
    <property type="project" value="UniProtKB-SubCell"/>
</dbReference>
<evidence type="ECO:0000256" key="9">
    <source>
        <dbReference type="ARBA" id="ARBA00025772"/>
    </source>
</evidence>
<dbReference type="PROSITE" id="PS00409">
    <property type="entry name" value="PROKAR_NTER_METHYL"/>
    <property type="match status" value="1"/>
</dbReference>
<feature type="transmembrane region" description="Helical" evidence="11">
    <location>
        <begin position="12"/>
        <end position="35"/>
    </location>
</feature>
<dbReference type="SUPFAM" id="SSF54523">
    <property type="entry name" value="Pili subunits"/>
    <property type="match status" value="1"/>
</dbReference>
<dbReference type="NCBIfam" id="TIGR02532">
    <property type="entry name" value="IV_pilin_GFxxxE"/>
    <property type="match status" value="1"/>
</dbReference>
<evidence type="ECO:0000256" key="6">
    <source>
        <dbReference type="ARBA" id="ARBA00022692"/>
    </source>
</evidence>
<evidence type="ECO:0000256" key="2">
    <source>
        <dbReference type="ARBA" id="ARBA00021549"/>
    </source>
</evidence>
<name>A0A2A4HRJ8_9GAMM</name>
<gene>
    <name evidence="13" type="ORF">CPA45_05475</name>
</gene>
<comment type="subcellular location">
    <subcellularLocation>
        <location evidence="1">Cell inner membrane</location>
        <topology evidence="1">Single-pass membrane protein</topology>
    </subcellularLocation>
</comment>
<evidence type="ECO:0000256" key="7">
    <source>
        <dbReference type="ARBA" id="ARBA00022989"/>
    </source>
</evidence>
<dbReference type="OrthoDB" id="6198194at2"/>
<keyword evidence="8 11" id="KW-0472">Membrane</keyword>
<sequence length="184" mass="20251">MHDIQVSYHYRWQGFTLIEMLIALALMGILAAWGLPNFQALKERSAITSEVNRIQTALTLARNTAITRDIDTTVCPVNNSRNACLAGADSWGGEWVVFVGRPSGSIPSEDIVRFFPAIAGATSTSKTHVNASYLSYNSQGRVIYGARTLDICPTQKRADQQGKEVFIHPFGRARVGEDPINCSY</sequence>
<proteinExistence type="inferred from homology"/>
<evidence type="ECO:0000256" key="8">
    <source>
        <dbReference type="ARBA" id="ARBA00023136"/>
    </source>
</evidence>
<dbReference type="Proteomes" id="UP000218677">
    <property type="component" value="Unassembled WGS sequence"/>
</dbReference>
<evidence type="ECO:0000313" key="14">
    <source>
        <dbReference type="Proteomes" id="UP000218677"/>
    </source>
</evidence>
<dbReference type="Pfam" id="PF12019">
    <property type="entry name" value="GspH"/>
    <property type="match status" value="1"/>
</dbReference>
<reference evidence="14" key="1">
    <citation type="submission" date="2017-09" db="EMBL/GenBank/DDBJ databases">
        <authorList>
            <person name="Cho G.-S."/>
            <person name="Oguntoyinbo F.A."/>
            <person name="Cnockaert M."/>
            <person name="Kabisch J."/>
            <person name="Neve H."/>
            <person name="Bockelmann W."/>
            <person name="Wenning M."/>
            <person name="Franz C.M."/>
            <person name="Vandamme P."/>
        </authorList>
    </citation>
    <scope>NUCLEOTIDE SEQUENCE [LARGE SCALE GENOMIC DNA]</scope>
    <source>
        <strain evidence="14">MBT G8648</strain>
    </source>
</reference>
<protein>
    <recommendedName>
        <fullName evidence="2">Type II secretion system protein H</fullName>
    </recommendedName>
    <alternativeName>
        <fullName evidence="10">General secretion pathway protein H</fullName>
    </alternativeName>
</protein>
<keyword evidence="4" id="KW-0488">Methylation</keyword>
<comment type="caution">
    <text evidence="13">The sequence shown here is derived from an EMBL/GenBank/DDBJ whole genome shotgun (WGS) entry which is preliminary data.</text>
</comment>
<evidence type="ECO:0000256" key="5">
    <source>
        <dbReference type="ARBA" id="ARBA00022519"/>
    </source>
</evidence>
<dbReference type="AlphaFoldDB" id="A0A2A4HRJ8"/>
<comment type="similarity">
    <text evidence="9">Belongs to the GSP H family.</text>
</comment>
<dbReference type="GO" id="GO:0015628">
    <property type="term" value="P:protein secretion by the type II secretion system"/>
    <property type="evidence" value="ECO:0007669"/>
    <property type="project" value="InterPro"/>
</dbReference>
<evidence type="ECO:0000256" key="10">
    <source>
        <dbReference type="ARBA" id="ARBA00030775"/>
    </source>
</evidence>
<accession>A0A2A4HRJ8</accession>
<dbReference type="InterPro" id="IPR012902">
    <property type="entry name" value="N_methyl_site"/>
</dbReference>
<dbReference type="EMBL" id="NWUX01000003">
    <property type="protein sequence ID" value="PCF96713.1"/>
    <property type="molecule type" value="Genomic_DNA"/>
</dbReference>
<feature type="domain" description="General secretion pathway GspH" evidence="12">
    <location>
        <begin position="50"/>
        <end position="156"/>
    </location>
</feature>
<dbReference type="InterPro" id="IPR022346">
    <property type="entry name" value="T2SS_GspH"/>
</dbReference>
<keyword evidence="14" id="KW-1185">Reference proteome</keyword>
<dbReference type="RefSeq" id="WP_096650811.1">
    <property type="nucleotide sequence ID" value="NZ_NWUX01000003.1"/>
</dbReference>
<dbReference type="Gene3D" id="3.55.40.10">
    <property type="entry name" value="minor pseudopilin epsh domain"/>
    <property type="match status" value="1"/>
</dbReference>
<dbReference type="InterPro" id="IPR045584">
    <property type="entry name" value="Pilin-like"/>
</dbReference>
<evidence type="ECO:0000256" key="11">
    <source>
        <dbReference type="SAM" id="Phobius"/>
    </source>
</evidence>
<dbReference type="Pfam" id="PF07963">
    <property type="entry name" value="N_methyl"/>
    <property type="match status" value="1"/>
</dbReference>
<evidence type="ECO:0000256" key="3">
    <source>
        <dbReference type="ARBA" id="ARBA00022475"/>
    </source>
</evidence>
<evidence type="ECO:0000256" key="4">
    <source>
        <dbReference type="ARBA" id="ARBA00022481"/>
    </source>
</evidence>
<evidence type="ECO:0000259" key="12">
    <source>
        <dbReference type="Pfam" id="PF12019"/>
    </source>
</evidence>
<evidence type="ECO:0000313" key="13">
    <source>
        <dbReference type="EMBL" id="PCF96713.1"/>
    </source>
</evidence>
<evidence type="ECO:0000256" key="1">
    <source>
        <dbReference type="ARBA" id="ARBA00004377"/>
    </source>
</evidence>
<keyword evidence="5" id="KW-0997">Cell inner membrane</keyword>
<dbReference type="GO" id="GO:0015627">
    <property type="term" value="C:type II protein secretion system complex"/>
    <property type="evidence" value="ECO:0007669"/>
    <property type="project" value="InterPro"/>
</dbReference>
<keyword evidence="7 11" id="KW-1133">Transmembrane helix</keyword>
<keyword evidence="3" id="KW-1003">Cell membrane</keyword>
<organism evidence="13 14">
    <name type="scientific">Vreelandella nigrificans</name>
    <dbReference type="NCBI Taxonomy" id="2042704"/>
    <lineage>
        <taxon>Bacteria</taxon>
        <taxon>Pseudomonadati</taxon>
        <taxon>Pseudomonadota</taxon>
        <taxon>Gammaproteobacteria</taxon>
        <taxon>Oceanospirillales</taxon>
        <taxon>Halomonadaceae</taxon>
        <taxon>Vreelandella</taxon>
    </lineage>
</organism>